<dbReference type="GO" id="GO:0030154">
    <property type="term" value="P:cell differentiation"/>
    <property type="evidence" value="ECO:0007669"/>
    <property type="project" value="TreeGrafter"/>
</dbReference>
<evidence type="ECO:0000256" key="8">
    <source>
        <dbReference type="RuleBase" id="RU000304"/>
    </source>
</evidence>
<comment type="similarity">
    <text evidence="1">Belongs to the protein kinase superfamily. CMGC Ser/Thr protein kinase family. GSK-3 subfamily.</text>
</comment>
<dbReference type="PROSITE" id="PS00108">
    <property type="entry name" value="PROTEIN_KINASE_ST"/>
    <property type="match status" value="1"/>
</dbReference>
<evidence type="ECO:0000256" key="1">
    <source>
        <dbReference type="ARBA" id="ARBA00005527"/>
    </source>
</evidence>
<keyword evidence="5" id="KW-0418">Kinase</keyword>
<keyword evidence="6 7" id="KW-0067">ATP-binding</keyword>
<feature type="domain" description="Protein kinase" evidence="10">
    <location>
        <begin position="47"/>
        <end position="192"/>
    </location>
</feature>
<evidence type="ECO:0000313" key="12">
    <source>
        <dbReference type="Proteomes" id="UP000281553"/>
    </source>
</evidence>
<dbReference type="Proteomes" id="UP000281553">
    <property type="component" value="Unassembled WGS sequence"/>
</dbReference>
<accession>A0A3P7LEZ4</accession>
<evidence type="ECO:0000256" key="9">
    <source>
        <dbReference type="SAM" id="MobiDB-lite"/>
    </source>
</evidence>
<dbReference type="OrthoDB" id="272141at2759"/>
<dbReference type="PANTHER" id="PTHR24057:SF0">
    <property type="entry name" value="PROTEIN KINASE SHAGGY-RELATED"/>
    <property type="match status" value="1"/>
</dbReference>
<evidence type="ECO:0000313" key="11">
    <source>
        <dbReference type="EMBL" id="VDN09163.1"/>
    </source>
</evidence>
<dbReference type="GO" id="GO:0090090">
    <property type="term" value="P:negative regulation of canonical Wnt signaling pathway"/>
    <property type="evidence" value="ECO:0007669"/>
    <property type="project" value="TreeGrafter"/>
</dbReference>
<dbReference type="GO" id="GO:0004674">
    <property type="term" value="F:protein serine/threonine kinase activity"/>
    <property type="evidence" value="ECO:0007669"/>
    <property type="project" value="UniProtKB-KW"/>
</dbReference>
<evidence type="ECO:0000256" key="4">
    <source>
        <dbReference type="ARBA" id="ARBA00022741"/>
    </source>
</evidence>
<dbReference type="PROSITE" id="PS50011">
    <property type="entry name" value="PROTEIN_KINASE_DOM"/>
    <property type="match status" value="1"/>
</dbReference>
<reference evidence="11 12" key="1">
    <citation type="submission" date="2018-11" db="EMBL/GenBank/DDBJ databases">
        <authorList>
            <consortium name="Pathogen Informatics"/>
        </authorList>
    </citation>
    <scope>NUCLEOTIDE SEQUENCE [LARGE SCALE GENOMIC DNA]</scope>
</reference>
<dbReference type="GO" id="GO:0007165">
    <property type="term" value="P:signal transduction"/>
    <property type="evidence" value="ECO:0007669"/>
    <property type="project" value="TreeGrafter"/>
</dbReference>
<organism evidence="11 12">
    <name type="scientific">Dibothriocephalus latus</name>
    <name type="common">Fish tapeworm</name>
    <name type="synonym">Diphyllobothrium latum</name>
    <dbReference type="NCBI Taxonomy" id="60516"/>
    <lineage>
        <taxon>Eukaryota</taxon>
        <taxon>Metazoa</taxon>
        <taxon>Spiralia</taxon>
        <taxon>Lophotrochozoa</taxon>
        <taxon>Platyhelminthes</taxon>
        <taxon>Cestoda</taxon>
        <taxon>Eucestoda</taxon>
        <taxon>Diphyllobothriidea</taxon>
        <taxon>Diphyllobothriidae</taxon>
        <taxon>Dibothriocephalus</taxon>
    </lineage>
</organism>
<dbReference type="InterPro" id="IPR008271">
    <property type="entry name" value="Ser/Thr_kinase_AS"/>
</dbReference>
<dbReference type="GO" id="GO:0005634">
    <property type="term" value="C:nucleus"/>
    <property type="evidence" value="ECO:0007669"/>
    <property type="project" value="TreeGrafter"/>
</dbReference>
<dbReference type="EMBL" id="UYRU01046513">
    <property type="protein sequence ID" value="VDN09163.1"/>
    <property type="molecule type" value="Genomic_DNA"/>
</dbReference>
<feature type="region of interest" description="Disordered" evidence="9">
    <location>
        <begin position="1"/>
        <end position="22"/>
    </location>
</feature>
<keyword evidence="2 8" id="KW-0723">Serine/threonine-protein kinase</keyword>
<dbReference type="GO" id="GO:0030424">
    <property type="term" value="C:axon"/>
    <property type="evidence" value="ECO:0007669"/>
    <property type="project" value="TreeGrafter"/>
</dbReference>
<dbReference type="InterPro" id="IPR011009">
    <property type="entry name" value="Kinase-like_dom_sf"/>
</dbReference>
<evidence type="ECO:0000256" key="5">
    <source>
        <dbReference type="ARBA" id="ARBA00022777"/>
    </source>
</evidence>
<dbReference type="InterPro" id="IPR050591">
    <property type="entry name" value="GSK-3"/>
</dbReference>
<dbReference type="SMART" id="SM00220">
    <property type="entry name" value="S_TKc"/>
    <property type="match status" value="1"/>
</dbReference>
<dbReference type="PANTHER" id="PTHR24057">
    <property type="entry name" value="GLYCOGEN SYNTHASE KINASE-3 ALPHA"/>
    <property type="match status" value="1"/>
</dbReference>
<keyword evidence="3" id="KW-0808">Transferase</keyword>
<dbReference type="SUPFAM" id="SSF56112">
    <property type="entry name" value="Protein kinase-like (PK-like)"/>
    <property type="match status" value="1"/>
</dbReference>
<evidence type="ECO:0000259" key="10">
    <source>
        <dbReference type="PROSITE" id="PS50011"/>
    </source>
</evidence>
<dbReference type="Gene3D" id="1.10.510.10">
    <property type="entry name" value="Transferase(Phosphotransferase) domain 1"/>
    <property type="match status" value="1"/>
</dbReference>
<feature type="binding site" evidence="7">
    <location>
        <position position="76"/>
    </location>
    <ligand>
        <name>ATP</name>
        <dbReference type="ChEBI" id="CHEBI:30616"/>
    </ligand>
</feature>
<evidence type="ECO:0000256" key="2">
    <source>
        <dbReference type="ARBA" id="ARBA00022527"/>
    </source>
</evidence>
<dbReference type="AlphaFoldDB" id="A0A3P7LEZ4"/>
<dbReference type="Gene3D" id="3.30.200.20">
    <property type="entry name" value="Phosphorylase Kinase, domain 1"/>
    <property type="match status" value="1"/>
</dbReference>
<proteinExistence type="inferred from homology"/>
<dbReference type="GO" id="GO:0005829">
    <property type="term" value="C:cytosol"/>
    <property type="evidence" value="ECO:0007669"/>
    <property type="project" value="TreeGrafter"/>
</dbReference>
<gene>
    <name evidence="11" type="ORF">DILT_LOCUS4994</name>
</gene>
<sequence>MSDNSGPQGSMEKSGAVPPEGAIGVNDQTVWVEAVDAVVGNHVRIMYKNAKAIGSGSFGMVFVALLNGEQEVAIKKVLQDKRYKNRELQILRELRHPNIVSLLYFFYSVANSKPKETYLNLVQEYIPQTLSRVIKHYGYLRQLIPLFYLYSFQLIRGLAYVHNRNICHRDIKPQNLLVNPETGVLKICDFGR</sequence>
<protein>
    <recommendedName>
        <fullName evidence="10">Protein kinase domain-containing protein</fullName>
    </recommendedName>
</protein>
<dbReference type="GO" id="GO:0032436">
    <property type="term" value="P:positive regulation of proteasomal ubiquitin-dependent protein catabolic process"/>
    <property type="evidence" value="ECO:0007669"/>
    <property type="project" value="TreeGrafter"/>
</dbReference>
<dbReference type="Pfam" id="PF00069">
    <property type="entry name" value="Pkinase"/>
    <property type="match status" value="1"/>
</dbReference>
<keyword evidence="4 7" id="KW-0547">Nucleotide-binding</keyword>
<evidence type="ECO:0000256" key="6">
    <source>
        <dbReference type="ARBA" id="ARBA00022840"/>
    </source>
</evidence>
<dbReference type="GO" id="GO:0070507">
    <property type="term" value="P:regulation of microtubule cytoskeleton organization"/>
    <property type="evidence" value="ECO:0007669"/>
    <property type="project" value="TreeGrafter"/>
</dbReference>
<dbReference type="InterPro" id="IPR000719">
    <property type="entry name" value="Prot_kinase_dom"/>
</dbReference>
<dbReference type="GO" id="GO:0005524">
    <property type="term" value="F:ATP binding"/>
    <property type="evidence" value="ECO:0007669"/>
    <property type="project" value="UniProtKB-UniRule"/>
</dbReference>
<dbReference type="InterPro" id="IPR017441">
    <property type="entry name" value="Protein_kinase_ATP_BS"/>
</dbReference>
<name>A0A3P7LEZ4_DIBLA</name>
<evidence type="ECO:0000256" key="3">
    <source>
        <dbReference type="ARBA" id="ARBA00022679"/>
    </source>
</evidence>
<dbReference type="PROSITE" id="PS00107">
    <property type="entry name" value="PROTEIN_KINASE_ATP"/>
    <property type="match status" value="1"/>
</dbReference>
<evidence type="ECO:0000256" key="7">
    <source>
        <dbReference type="PROSITE-ProRule" id="PRU10141"/>
    </source>
</evidence>
<keyword evidence="12" id="KW-1185">Reference proteome</keyword>